<keyword evidence="2" id="KW-1185">Reference proteome</keyword>
<organism evidence="1 2">
    <name type="scientific">Paramecium primaurelia</name>
    <dbReference type="NCBI Taxonomy" id="5886"/>
    <lineage>
        <taxon>Eukaryota</taxon>
        <taxon>Sar</taxon>
        <taxon>Alveolata</taxon>
        <taxon>Ciliophora</taxon>
        <taxon>Intramacronucleata</taxon>
        <taxon>Oligohymenophorea</taxon>
        <taxon>Peniculida</taxon>
        <taxon>Parameciidae</taxon>
        <taxon>Paramecium</taxon>
    </lineage>
</organism>
<gene>
    <name evidence="1" type="ORF">PPRIM_AZ9-3.1.T0690085</name>
</gene>
<sequence length="849" mass="101800">MEQILVLIQQLFDQNESIRTQSEIELNRIFKDVGNIKQGFEQLLIPYSNQNIKLQYFIFLKNFIMKNYDYSPNYIQKEIQSIILEFINKFDSFFIAFYCDLLNFIIVKSLPSLDIIQQIINQPTYDSYHIKIITEMMNNPYIKVKVKHTEYQTITKRMIVYYNLIDIQKLNLLVDLYTSLISSIYKFDETIKSTINHQFCEILTYHCLEYNLLKKFAKVINKLNKNGLPPQEIQTMLFDILMSTYMQNENQRITDKHLAYKILKVFKQLLSDRKIEDWKQESIIFFTMINLIMLDYDQYENQFNNIGDDNKQDYLLIKIRRFGAHFIHHMTGFISEDIMIKQLFRLKDLINDDYQHEEFNCIKLEAHYFVICENISSIPMNLFDEKFFQEIITIIKTSNTIYIPLKMQILNLLRKLLQKNVIQEKQINFFINTLQQQLNPNLIQYPQYICKIVNNLIYLHSLYPQKNLITHQTYTDLKDIFLVQQKLIHKENILMTLCEIVQLEQGDYSVISLIENEWKIGLQEQHQYKYRQRMILNVFEFIIEIWSLNLLNIIFIGIIRIVKDCLIQNTHFTKGLSVLCLLFRKYTAILPIKSDLILADFQQIQTFFLMLLTDEPDLFNQIIQLYYYILLHDLADYNLTFQFISKHTKQIYKNNQLTLLCLLFSNFKQGQYQEQIIQYYTNILQEVIYDEGRTYSELICGLSILDLNQYDVKQLLIEIQKQLPINTKMINIMIIKATNCIKLNIPNYINYLINFFNCMLYKQHLMYDIEQLTIETDDTQNLKQYISKMKSFLIPNNFSLESQVQRIFETKFFTKLTLCQEIAIKLKIDFSKLQIQTEEQLAMENIHIC</sequence>
<comment type="caution">
    <text evidence="1">The sequence shown here is derived from an EMBL/GenBank/DDBJ whole genome shotgun (WGS) entry which is preliminary data.</text>
</comment>
<proteinExistence type="predicted"/>
<dbReference type="EMBL" id="CAJJDM010000072">
    <property type="protein sequence ID" value="CAD8083051.1"/>
    <property type="molecule type" value="Genomic_DNA"/>
</dbReference>
<dbReference type="OMA" id="YFVICEN"/>
<name>A0A8S1MY63_PARPR</name>
<dbReference type="Proteomes" id="UP000688137">
    <property type="component" value="Unassembled WGS sequence"/>
</dbReference>
<reference evidence="1" key="1">
    <citation type="submission" date="2021-01" db="EMBL/GenBank/DDBJ databases">
        <authorList>
            <consortium name="Genoscope - CEA"/>
            <person name="William W."/>
        </authorList>
    </citation>
    <scope>NUCLEOTIDE SEQUENCE</scope>
</reference>
<dbReference type="AlphaFoldDB" id="A0A8S1MY63"/>
<accession>A0A8S1MY63</accession>
<evidence type="ECO:0000313" key="1">
    <source>
        <dbReference type="EMBL" id="CAD8083051.1"/>
    </source>
</evidence>
<protein>
    <submittedName>
        <fullName evidence="1">Uncharacterized protein</fullName>
    </submittedName>
</protein>
<evidence type="ECO:0000313" key="2">
    <source>
        <dbReference type="Proteomes" id="UP000688137"/>
    </source>
</evidence>